<comment type="caution">
    <text evidence="2">The sequence shown here is derived from an EMBL/GenBank/DDBJ whole genome shotgun (WGS) entry which is preliminary data.</text>
</comment>
<evidence type="ECO:0000313" key="2">
    <source>
        <dbReference type="EMBL" id="KAK0477657.1"/>
    </source>
</evidence>
<feature type="compositionally biased region" description="Acidic residues" evidence="1">
    <location>
        <begin position="112"/>
        <end position="122"/>
    </location>
</feature>
<accession>A0AA39U523</accession>
<dbReference type="AlphaFoldDB" id="A0AA39U523"/>
<protein>
    <submittedName>
        <fullName evidence="2">Uncharacterized protein</fullName>
    </submittedName>
</protein>
<evidence type="ECO:0000256" key="1">
    <source>
        <dbReference type="SAM" id="MobiDB-lite"/>
    </source>
</evidence>
<reference evidence="2" key="1">
    <citation type="submission" date="2023-06" db="EMBL/GenBank/DDBJ databases">
        <authorList>
            <consortium name="Lawrence Berkeley National Laboratory"/>
            <person name="Ahrendt S."/>
            <person name="Sahu N."/>
            <person name="Indic B."/>
            <person name="Wong-Bajracharya J."/>
            <person name="Merenyi Z."/>
            <person name="Ke H.-M."/>
            <person name="Monk M."/>
            <person name="Kocsube S."/>
            <person name="Drula E."/>
            <person name="Lipzen A."/>
            <person name="Balint B."/>
            <person name="Henrissat B."/>
            <person name="Andreopoulos B."/>
            <person name="Martin F.M."/>
            <person name="Harder C.B."/>
            <person name="Rigling D."/>
            <person name="Ford K.L."/>
            <person name="Foster G.D."/>
            <person name="Pangilinan J."/>
            <person name="Papanicolaou A."/>
            <person name="Barry K."/>
            <person name="LaButti K."/>
            <person name="Viragh M."/>
            <person name="Koriabine M."/>
            <person name="Yan M."/>
            <person name="Riley R."/>
            <person name="Champramary S."/>
            <person name="Plett K.L."/>
            <person name="Tsai I.J."/>
            <person name="Slot J."/>
            <person name="Sipos G."/>
            <person name="Plett J."/>
            <person name="Nagy L.G."/>
            <person name="Grigoriev I.V."/>
        </authorList>
    </citation>
    <scope>NUCLEOTIDE SEQUENCE</scope>
    <source>
        <strain evidence="2">ICMP 16352</strain>
    </source>
</reference>
<feature type="compositionally biased region" description="Low complexity" evidence="1">
    <location>
        <begin position="102"/>
        <end position="111"/>
    </location>
</feature>
<evidence type="ECO:0000313" key="3">
    <source>
        <dbReference type="Proteomes" id="UP001175227"/>
    </source>
</evidence>
<dbReference type="EMBL" id="JAUEPR010000016">
    <property type="protein sequence ID" value="KAK0477657.1"/>
    <property type="molecule type" value="Genomic_DNA"/>
</dbReference>
<sequence>MEAHELWLAEKLKVDKAAAAVEATQKKAHERAKKLQELKLKKEKEATEKQAEEERLAREAEERRVAAEKRAAEKKRKEEAAMEAKKKRLAAEQTQLAKKATEATAAAAQAAEGDDEEAAETADNEKEKAHEELRRRRKEKGKARATGTVGPSNKRKRLTRSVVEESEDERTVGLSEERPAKKMKGTAVEREEFHGSDKCGWCRADGTRCFMSATMRSCERCRICKAKCLWTEETELTAMEEVVALLHSLHARFDDMDEQLEKVEQELVSIGGRVDDLVDNFEEGDAIEYPWDFVPLASEEEWKVSREELGELEGANSEALRWAMCLCLNQDVAQVWYAHMTSMEFNGKDPFELANIELWHGNHGNGNLDWAIASSKRFRDARAKFYQVGGHRREWVLWKEYLRGSEEF</sequence>
<feature type="compositionally biased region" description="Basic and acidic residues" evidence="1">
    <location>
        <begin position="169"/>
        <end position="180"/>
    </location>
</feature>
<proteinExistence type="predicted"/>
<keyword evidence="3" id="KW-1185">Reference proteome</keyword>
<feature type="region of interest" description="Disordered" evidence="1">
    <location>
        <begin position="35"/>
        <end position="189"/>
    </location>
</feature>
<dbReference type="Proteomes" id="UP001175227">
    <property type="component" value="Unassembled WGS sequence"/>
</dbReference>
<feature type="compositionally biased region" description="Basic and acidic residues" evidence="1">
    <location>
        <begin position="35"/>
        <end position="84"/>
    </location>
</feature>
<organism evidence="2 3">
    <name type="scientific">Armillaria novae-zelandiae</name>
    <dbReference type="NCBI Taxonomy" id="153914"/>
    <lineage>
        <taxon>Eukaryota</taxon>
        <taxon>Fungi</taxon>
        <taxon>Dikarya</taxon>
        <taxon>Basidiomycota</taxon>
        <taxon>Agaricomycotina</taxon>
        <taxon>Agaricomycetes</taxon>
        <taxon>Agaricomycetidae</taxon>
        <taxon>Agaricales</taxon>
        <taxon>Marasmiineae</taxon>
        <taxon>Physalacriaceae</taxon>
        <taxon>Armillaria</taxon>
    </lineage>
</organism>
<gene>
    <name evidence="2" type="ORF">IW261DRAFT_1633325</name>
</gene>
<feature type="compositionally biased region" description="Basic and acidic residues" evidence="1">
    <location>
        <begin position="123"/>
        <end position="134"/>
    </location>
</feature>
<name>A0AA39U523_9AGAR</name>